<comment type="caution">
    <text evidence="8">The sequence shown here is derived from an EMBL/GenBank/DDBJ whole genome shotgun (WGS) entry which is preliminary data.</text>
</comment>
<dbReference type="Pfam" id="PF12796">
    <property type="entry name" value="Ank_2"/>
    <property type="match status" value="4"/>
</dbReference>
<keyword evidence="4" id="KW-0862">Zinc</keyword>
<dbReference type="PANTHER" id="PTHR24166:SF48">
    <property type="entry name" value="PROTEIN VAPYRIN"/>
    <property type="match status" value="1"/>
</dbReference>
<dbReference type="Pfam" id="PF00023">
    <property type="entry name" value="Ank"/>
    <property type="match status" value="1"/>
</dbReference>
<dbReference type="PROSITE" id="PS50297">
    <property type="entry name" value="ANK_REP_REGION"/>
    <property type="match status" value="5"/>
</dbReference>
<keyword evidence="2" id="KW-0677">Repeat</keyword>
<dbReference type="Gene3D" id="3.30.60.90">
    <property type="match status" value="1"/>
</dbReference>
<keyword evidence="1" id="KW-0479">Metal-binding</keyword>
<organism evidence="8 9">
    <name type="scientific">Fusarium xylarioides</name>
    <dbReference type="NCBI Taxonomy" id="221167"/>
    <lineage>
        <taxon>Eukaryota</taxon>
        <taxon>Fungi</taxon>
        <taxon>Dikarya</taxon>
        <taxon>Ascomycota</taxon>
        <taxon>Pezizomycotina</taxon>
        <taxon>Sordariomycetes</taxon>
        <taxon>Hypocreomycetidae</taxon>
        <taxon>Hypocreales</taxon>
        <taxon>Nectriaceae</taxon>
        <taxon>Fusarium</taxon>
        <taxon>Fusarium fujikuroi species complex</taxon>
    </lineage>
</organism>
<feature type="repeat" description="ANK" evidence="6">
    <location>
        <begin position="1497"/>
        <end position="1529"/>
    </location>
</feature>
<feature type="compositionally biased region" description="Acidic residues" evidence="7">
    <location>
        <begin position="41"/>
        <end position="50"/>
    </location>
</feature>
<dbReference type="Gene3D" id="1.25.40.20">
    <property type="entry name" value="Ankyrin repeat-containing domain"/>
    <property type="match status" value="3"/>
</dbReference>
<dbReference type="CDD" id="cd02249">
    <property type="entry name" value="ZZ"/>
    <property type="match status" value="1"/>
</dbReference>
<reference evidence="8" key="2">
    <citation type="submission" date="2020-10" db="EMBL/GenBank/DDBJ databases">
        <authorList>
            <person name="Peck L.D."/>
            <person name="Nowell R.W."/>
            <person name="Flood J."/>
            <person name="Ryan M.J."/>
            <person name="Barraclough T.G."/>
        </authorList>
    </citation>
    <scope>NUCLEOTIDE SEQUENCE</scope>
    <source>
        <strain evidence="8">IMI 127659i</strain>
    </source>
</reference>
<sequence length="1862" mass="208143">MDASEDLRNGGAGLTPEAGDGSKKIASPVLVVNTTTPNDNIEQDEKEDDAVSIKTTTDDLLGEGTDTSPREHKLGLDINFPWGWSGSSYDDYDVTTVHGIRDDYKTSWIDSKGNWFLKDTLFKDMSVREIDYSYENHEESILYKPNGIRILAERLIDEYATIRTKLEETETERPIIWVCHDFGGTIVKEALSIAAHDPGRCGKIFILTTGLVFMGSPHRFQSQDDLEDQLHKLIQLPGPEIKNKTMQKIKHLARQIDSTNLRFLATKLFDRATTFNIFIQDAKASLTAKPADDKSLGADGFDYEGEDFSKAITPFSRNSHFVGHSFEAAGRWRWDEFGHMDFTRETIRSAFTDIAYAFGATGFPFKVGYRLISFQEQLLSLAPPTRQLSIPFDPVLPNPPVLKWIYGQQPYVSFEKTKSGFNYLLLHADGNPLIDISEVSRLFHAGFDFHVVSLVAKAAEKSVIYFEFDQNDSRYSSLLSMLTYLVNVILIHFWREFEAFPFEEFHFLSETCSWTVEDLYHIYSQFRKVATGTRDLTVFISCFDQCPAEERKWFMDRILSEQSNAIATYHLIITTSTGEGLDLEDAPRGKHINLMECPLFSEPNGKLKNEFETKLDELIAIRPIYEESRPQIQELLEDCHSAPHLAHLVLAWLSSSFRGASKQVIAAAVKRLPPISAKRVVDVFLSSLEPSIKAKTEIAFDWIKHAVEPLSPEALIEALKIHMTHGEDLVLEDLDKQTEMTELIKAFGGIVTVENGDVKFSHPAFYQVIRLDEDNEESIARINSSIAAVCLRYFQLENAQMTLAAFCSRNFEGSSMETPLGIVVTSHQRTTFAEYAVRFWPHHYKASGQFRHKQHVYELFNSKLSRAAWEVPFWILSNPFSRINRHYTSTLPVFAMLGLEDLVDEKMNSEKCHPWFNETCWFSITEAIRSGEKDIAKKLLDEVDIDEAELQTSLFWAAARDDEETLEALTSKIPDLQTFCWPTAFMHRLTSTGQDTLLATVLASGSDINNTGPYWGCPPTLIAAWRNRVSTLDLILRSEPKPDLTIEDNTGDDLLIAAVRLGNTEVVKLIVDAGADTKSGSKAHDLVRAAVRSGSHEVVGILLEAGAKLEMDAEDEQSPLSLAAADGLVECVRVLLDHKADPDANSSYGTALYAAVEKGHLDVVRLLLEHDPKPSMDIAPPYKDSLFIRAICTGNIELVSLLIKHGAKIDYVDPLESFNKSPLSRAVREGNLDMVKLLVDNGADVNFSEGGTDPPMFASLYYNQNDIAKYLLQIEGVDLTWKGPEGMGTLHGAFNSPKLLPDLLKKNPPMNGMSIWGTELHMAARDDELESVEILLKNEPKPDLEAMMGDDAVNAFEVGYTPLQVACHHLAFPSAKALLQAGADPHVLTADKEDLIDILLGGQGNLGPVVELVKLLLSEPYNLPLEKVNYQIRTRLHSINGTTSLAVFRLFTESKPDLDARDYMGYTPLAVAISKSNKEIAKYLIDQGATVNTSSPKYGSILHLATSAGSLDLVKLLLKAGADPDLVDLEYGESLLYTALGIQDETKLKEMVRYLVDEAKVPINKLGGKLGYPILRATHRTSLRDSPYSGHQLVRFLIRRNIHLDVSDNQGRRAVHFACKSLLADSLKAFVSAGADIHSADKFGRKPIHFAASNLYNSCLDYLLETLGKTDIDDKDHNQWTPLMWAARSGLDSVETLVERGADIWARSRSSEQRTEWSPLKLARFAGRAKWITDILVPKELSRTKEDGSREEWDEYFHKSKAGDEKLEECDSCLVVITGLRWDCIECIDTISLCFKCVPHKSDLHNPEHSFRDIPPLYVSDSVGGSVRSNSPQDVAPVQGEDANSDGSSGIDLQNLELDLDD</sequence>
<evidence type="ECO:0000256" key="1">
    <source>
        <dbReference type="ARBA" id="ARBA00022723"/>
    </source>
</evidence>
<feature type="repeat" description="ANK" evidence="6">
    <location>
        <begin position="1464"/>
        <end position="1496"/>
    </location>
</feature>
<name>A0A9P7HXJ7_9HYPO</name>
<dbReference type="SUPFAM" id="SSF57850">
    <property type="entry name" value="RING/U-box"/>
    <property type="match status" value="1"/>
</dbReference>
<dbReference type="Proteomes" id="UP000750502">
    <property type="component" value="Unassembled WGS sequence"/>
</dbReference>
<feature type="repeat" description="ANK" evidence="6">
    <location>
        <begin position="1218"/>
        <end position="1250"/>
    </location>
</feature>
<evidence type="ECO:0000256" key="6">
    <source>
        <dbReference type="PROSITE-ProRule" id="PRU00023"/>
    </source>
</evidence>
<feature type="repeat" description="ANK" evidence="6">
    <location>
        <begin position="1610"/>
        <end position="1642"/>
    </location>
</feature>
<dbReference type="PROSITE" id="PS50088">
    <property type="entry name" value="ANK_REPEAT"/>
    <property type="match status" value="7"/>
</dbReference>
<keyword evidence="9" id="KW-1185">Reference proteome</keyword>
<dbReference type="SMART" id="SM00248">
    <property type="entry name" value="ANK"/>
    <property type="match status" value="18"/>
</dbReference>
<dbReference type="SUPFAM" id="SSF48403">
    <property type="entry name" value="Ankyrin repeat"/>
    <property type="match status" value="3"/>
</dbReference>
<dbReference type="SUPFAM" id="SSF53474">
    <property type="entry name" value="alpha/beta-Hydrolases"/>
    <property type="match status" value="1"/>
</dbReference>
<proteinExistence type="predicted"/>
<protein>
    <recommendedName>
        <fullName evidence="10">C2H2-type domain-containing protein</fullName>
    </recommendedName>
</protein>
<keyword evidence="5 6" id="KW-0040">ANK repeat</keyword>
<evidence type="ECO:0000256" key="7">
    <source>
        <dbReference type="SAM" id="MobiDB-lite"/>
    </source>
</evidence>
<gene>
    <name evidence="8" type="ORF">H9Q72_003589</name>
</gene>
<dbReference type="InterPro" id="IPR050889">
    <property type="entry name" value="Dendritic_Spine_Reg/Scaffold"/>
</dbReference>
<feature type="repeat" description="ANK" evidence="6">
    <location>
        <begin position="1050"/>
        <end position="1082"/>
    </location>
</feature>
<keyword evidence="3" id="KW-0863">Zinc-finger</keyword>
<dbReference type="GO" id="GO:0008270">
    <property type="term" value="F:zinc ion binding"/>
    <property type="evidence" value="ECO:0007669"/>
    <property type="project" value="UniProtKB-KW"/>
</dbReference>
<feature type="compositionally biased region" description="Low complexity" evidence="7">
    <location>
        <begin position="58"/>
        <end position="67"/>
    </location>
</feature>
<evidence type="ECO:0000256" key="4">
    <source>
        <dbReference type="ARBA" id="ARBA00022833"/>
    </source>
</evidence>
<dbReference type="InterPro" id="IPR043145">
    <property type="entry name" value="Znf_ZZ_sf"/>
</dbReference>
<reference evidence="8" key="1">
    <citation type="journal article" date="2020" name="bioRxiv">
        <title>Historical genomics reveals the evolutionary mechanisms behind multiple outbreaks of the host-specific coffee wilt pathogen Fusarium xylarioides.</title>
        <authorList>
            <person name="Peck D."/>
            <person name="Nowell R.W."/>
            <person name="Flood J."/>
            <person name="Ryan M.J."/>
            <person name="Barraclough T.G."/>
        </authorList>
    </citation>
    <scope>NUCLEOTIDE SEQUENCE</scope>
    <source>
        <strain evidence="8">IMI 127659i</strain>
    </source>
</reference>
<evidence type="ECO:0000256" key="5">
    <source>
        <dbReference type="ARBA" id="ARBA00023043"/>
    </source>
</evidence>
<evidence type="ECO:0000313" key="8">
    <source>
        <dbReference type="EMBL" id="KAG5769036.1"/>
    </source>
</evidence>
<evidence type="ECO:0008006" key="10">
    <source>
        <dbReference type="Google" id="ProtNLM"/>
    </source>
</evidence>
<dbReference type="OrthoDB" id="341259at2759"/>
<evidence type="ECO:0000256" key="2">
    <source>
        <dbReference type="ARBA" id="ARBA00022737"/>
    </source>
</evidence>
<dbReference type="InterPro" id="IPR029058">
    <property type="entry name" value="AB_hydrolase_fold"/>
</dbReference>
<feature type="repeat" description="ANK" evidence="6">
    <location>
        <begin position="1115"/>
        <end position="1147"/>
    </location>
</feature>
<dbReference type="PANTHER" id="PTHR24166">
    <property type="entry name" value="ROLLING PEBBLES, ISOFORM B"/>
    <property type="match status" value="1"/>
</dbReference>
<accession>A0A9P7HXJ7</accession>
<feature type="repeat" description="ANK" evidence="6">
    <location>
        <begin position="1358"/>
        <end position="1390"/>
    </location>
</feature>
<evidence type="ECO:0000313" key="9">
    <source>
        <dbReference type="Proteomes" id="UP000750502"/>
    </source>
</evidence>
<feature type="region of interest" description="Disordered" evidence="7">
    <location>
        <begin position="1"/>
        <end position="68"/>
    </location>
</feature>
<dbReference type="EMBL" id="JADFTT010000087">
    <property type="protein sequence ID" value="KAG5769036.1"/>
    <property type="molecule type" value="Genomic_DNA"/>
</dbReference>
<evidence type="ECO:0000256" key="3">
    <source>
        <dbReference type="ARBA" id="ARBA00022771"/>
    </source>
</evidence>
<dbReference type="InterPro" id="IPR002110">
    <property type="entry name" value="Ankyrin_rpt"/>
</dbReference>
<dbReference type="InterPro" id="IPR036770">
    <property type="entry name" value="Ankyrin_rpt-contain_sf"/>
</dbReference>
<feature type="region of interest" description="Disordered" evidence="7">
    <location>
        <begin position="1822"/>
        <end position="1862"/>
    </location>
</feature>